<evidence type="ECO:0000313" key="1">
    <source>
        <dbReference type="EMBL" id="RWR77081.1"/>
    </source>
</evidence>
<dbReference type="EMBL" id="QPKB01000002">
    <property type="protein sequence ID" value="RWR77081.1"/>
    <property type="molecule type" value="Genomic_DNA"/>
</dbReference>
<dbReference type="AlphaFoldDB" id="A0A3S3NCQ4"/>
<organism evidence="1 2">
    <name type="scientific">Cinnamomum micranthum f. kanehirae</name>
    <dbReference type="NCBI Taxonomy" id="337451"/>
    <lineage>
        <taxon>Eukaryota</taxon>
        <taxon>Viridiplantae</taxon>
        <taxon>Streptophyta</taxon>
        <taxon>Embryophyta</taxon>
        <taxon>Tracheophyta</taxon>
        <taxon>Spermatophyta</taxon>
        <taxon>Magnoliopsida</taxon>
        <taxon>Magnoliidae</taxon>
        <taxon>Laurales</taxon>
        <taxon>Lauraceae</taxon>
        <taxon>Cinnamomum</taxon>
    </lineage>
</organism>
<reference evidence="1 2" key="1">
    <citation type="journal article" date="2019" name="Nat. Plants">
        <title>Stout camphor tree genome fills gaps in understanding of flowering plant genome evolution.</title>
        <authorList>
            <person name="Chaw S.M."/>
            <person name="Liu Y.C."/>
            <person name="Wu Y.W."/>
            <person name="Wang H.Y."/>
            <person name="Lin C.I."/>
            <person name="Wu C.S."/>
            <person name="Ke H.M."/>
            <person name="Chang L.Y."/>
            <person name="Hsu C.Y."/>
            <person name="Yang H.T."/>
            <person name="Sudianto E."/>
            <person name="Hsu M.H."/>
            <person name="Wu K.P."/>
            <person name="Wang L.N."/>
            <person name="Leebens-Mack J.H."/>
            <person name="Tsai I.J."/>
        </authorList>
    </citation>
    <scope>NUCLEOTIDE SEQUENCE [LARGE SCALE GENOMIC DNA]</scope>
    <source>
        <strain evidence="2">cv. Chaw 1501</strain>
        <tissue evidence="1">Young leaves</tissue>
    </source>
</reference>
<sequence>MPETSHSRRITTGIPSTTD</sequence>
<dbReference type="Proteomes" id="UP000283530">
    <property type="component" value="Unassembled WGS sequence"/>
</dbReference>
<proteinExistence type="predicted"/>
<evidence type="ECO:0000313" key="2">
    <source>
        <dbReference type="Proteomes" id="UP000283530"/>
    </source>
</evidence>
<keyword evidence="2" id="KW-1185">Reference proteome</keyword>
<name>A0A3S3NCQ4_9MAGN</name>
<protein>
    <submittedName>
        <fullName evidence="1">Uncharacterized protein</fullName>
    </submittedName>
</protein>
<comment type="caution">
    <text evidence="1">The sequence shown here is derived from an EMBL/GenBank/DDBJ whole genome shotgun (WGS) entry which is preliminary data.</text>
</comment>
<accession>A0A3S3NCQ4</accession>
<gene>
    <name evidence="1" type="ORF">CKAN_00555400</name>
</gene>